<keyword evidence="5" id="KW-1185">Reference proteome</keyword>
<organism evidence="4 5">
    <name type="scientific">Ereboglobus luteus</name>
    <dbReference type="NCBI Taxonomy" id="1796921"/>
    <lineage>
        <taxon>Bacteria</taxon>
        <taxon>Pseudomonadati</taxon>
        <taxon>Verrucomicrobiota</taxon>
        <taxon>Opitutia</taxon>
        <taxon>Opitutales</taxon>
        <taxon>Opitutaceae</taxon>
        <taxon>Ereboglobus</taxon>
    </lineage>
</organism>
<dbReference type="Pfam" id="PF00596">
    <property type="entry name" value="Aldolase_II"/>
    <property type="match status" value="2"/>
</dbReference>
<evidence type="ECO:0000256" key="1">
    <source>
        <dbReference type="ARBA" id="ARBA00022723"/>
    </source>
</evidence>
<dbReference type="InterPro" id="IPR001303">
    <property type="entry name" value="Aldolase_II/adducin_N"/>
</dbReference>
<feature type="domain" description="Class II aldolase/adducin N-terminal" evidence="3">
    <location>
        <begin position="227"/>
        <end position="401"/>
    </location>
</feature>
<sequence>MASSWLHPRDELVETMRRIYRYKMTTTSGGNLSIRDADGGIWITPARVDKGRLNSSDIVCVRPDGTREGLHPPSSEFPFHREIYRRRPDIKAIVHAHPGALVAFSICRLIPDTRVQVLAHAVCGKIAYAAYACPGSEELGRNIAETFAGGADCVMLENHGVVIGGRDLKDAFQRFETLEYVAQTLCKAAALGKINTLTDAQLVERALPGLAELPHAGPTSREKELRTQICDFVQRSYRQRLLTSTVGSYSARLAGDEFVITPRRRDRLELEPSGMVRATINACEAGKRPSRAALLHALIYQKNPDVGAVINAQPAHASAFCMTDAALSTRTIPESFIMLNDVPRLRHACVVADAETIAAHVSLAKRPVILIENEGALVVGKNVLDAFDRLEVLEATCEALFLSRPLGPLVPMPDAAIDELKKVFGVE</sequence>
<dbReference type="SMART" id="SM01007">
    <property type="entry name" value="Aldolase_II"/>
    <property type="match status" value="2"/>
</dbReference>
<dbReference type="PANTHER" id="PTHR22789">
    <property type="entry name" value="FUCULOSE PHOSPHATE ALDOLASE"/>
    <property type="match status" value="1"/>
</dbReference>
<dbReference type="EMBL" id="CP023004">
    <property type="protein sequence ID" value="AWI09406.1"/>
    <property type="molecule type" value="Genomic_DNA"/>
</dbReference>
<accession>A0A2U8E3N5</accession>
<evidence type="ECO:0000313" key="5">
    <source>
        <dbReference type="Proteomes" id="UP000244896"/>
    </source>
</evidence>
<dbReference type="Gene3D" id="3.40.225.10">
    <property type="entry name" value="Class II aldolase/adducin N-terminal domain"/>
    <property type="match status" value="2"/>
</dbReference>
<dbReference type="GO" id="GO:0019323">
    <property type="term" value="P:pentose catabolic process"/>
    <property type="evidence" value="ECO:0007669"/>
    <property type="project" value="TreeGrafter"/>
</dbReference>
<evidence type="ECO:0000259" key="3">
    <source>
        <dbReference type="SMART" id="SM01007"/>
    </source>
</evidence>
<dbReference type="GO" id="GO:0046872">
    <property type="term" value="F:metal ion binding"/>
    <property type="evidence" value="ECO:0007669"/>
    <property type="project" value="UniProtKB-KW"/>
</dbReference>
<protein>
    <submittedName>
        <fullName evidence="4">Aldolase</fullName>
    </submittedName>
</protein>
<dbReference type="AlphaFoldDB" id="A0A2U8E3N5"/>
<reference evidence="4 5" key="1">
    <citation type="journal article" date="2018" name="Syst. Appl. Microbiol.">
        <title>Ereboglobus luteus gen. nov. sp. nov. from cockroach guts, and new insights into the oxygen relationship of the genera Opitutus and Didymococcus (Verrucomicrobia: Opitutaceae).</title>
        <authorList>
            <person name="Tegtmeier D."/>
            <person name="Belitz A."/>
            <person name="Radek R."/>
            <person name="Heimerl T."/>
            <person name="Brune A."/>
        </authorList>
    </citation>
    <scope>NUCLEOTIDE SEQUENCE [LARGE SCALE GENOMIC DNA]</scope>
    <source>
        <strain evidence="4 5">Ho45</strain>
    </source>
</reference>
<dbReference type="GO" id="GO:0005829">
    <property type="term" value="C:cytosol"/>
    <property type="evidence" value="ECO:0007669"/>
    <property type="project" value="TreeGrafter"/>
</dbReference>
<dbReference type="KEGG" id="elut:CKA38_09245"/>
<gene>
    <name evidence="4" type="ORF">CKA38_09245</name>
</gene>
<evidence type="ECO:0000313" key="4">
    <source>
        <dbReference type="EMBL" id="AWI09406.1"/>
    </source>
</evidence>
<dbReference type="PANTHER" id="PTHR22789:SF0">
    <property type="entry name" value="3-OXO-TETRONATE 4-PHOSPHATE DECARBOXYLASE-RELATED"/>
    <property type="match status" value="1"/>
</dbReference>
<name>A0A2U8E3N5_9BACT</name>
<evidence type="ECO:0000256" key="2">
    <source>
        <dbReference type="ARBA" id="ARBA00023239"/>
    </source>
</evidence>
<dbReference type="OrthoDB" id="9794581at2"/>
<dbReference type="RefSeq" id="WP_108825215.1">
    <property type="nucleotide sequence ID" value="NZ_CP023004.1"/>
</dbReference>
<dbReference type="Proteomes" id="UP000244896">
    <property type="component" value="Chromosome"/>
</dbReference>
<feature type="domain" description="Class II aldolase/adducin N-terminal" evidence="3">
    <location>
        <begin position="10"/>
        <end position="186"/>
    </location>
</feature>
<keyword evidence="1" id="KW-0479">Metal-binding</keyword>
<dbReference type="InterPro" id="IPR050197">
    <property type="entry name" value="Aldolase_class_II_sugar_metab"/>
</dbReference>
<proteinExistence type="predicted"/>
<dbReference type="SUPFAM" id="SSF53639">
    <property type="entry name" value="AraD/HMP-PK domain-like"/>
    <property type="match status" value="2"/>
</dbReference>
<dbReference type="GO" id="GO:0016832">
    <property type="term" value="F:aldehyde-lyase activity"/>
    <property type="evidence" value="ECO:0007669"/>
    <property type="project" value="TreeGrafter"/>
</dbReference>
<dbReference type="InterPro" id="IPR036409">
    <property type="entry name" value="Aldolase_II/adducin_N_sf"/>
</dbReference>
<keyword evidence="2" id="KW-0456">Lyase</keyword>